<keyword evidence="2" id="KW-1185">Reference proteome</keyword>
<reference evidence="1 2" key="1">
    <citation type="submission" date="2018-12" db="EMBL/GenBank/DDBJ databases">
        <authorList>
            <person name="Feng G."/>
            <person name="Zhu H."/>
        </authorList>
    </citation>
    <scope>NUCLEOTIDE SEQUENCE [LARGE SCALE GENOMIC DNA]</scope>
    <source>
        <strain evidence="1 2">9PBR-2</strain>
    </source>
</reference>
<evidence type="ECO:0000313" key="1">
    <source>
        <dbReference type="EMBL" id="RSK33184.1"/>
    </source>
</evidence>
<sequence>MRPELSTLYFENQAARILEDPAGFLRVIWSAQERDPLTFRAVFNHMAQALQRRGWSRILVDQRHMRAFSTTEQQWIVREWLPRAVLEAGYRYGGVLVSEDVFTRLATAYVTTSVQNLPLVYRTFSHEASANAWLLQQH</sequence>
<dbReference type="Proteomes" id="UP000280066">
    <property type="component" value="Unassembled WGS sequence"/>
</dbReference>
<comment type="caution">
    <text evidence="1">The sequence shown here is derived from an EMBL/GenBank/DDBJ whole genome shotgun (WGS) entry which is preliminary data.</text>
</comment>
<dbReference type="RefSeq" id="WP_125429641.1">
    <property type="nucleotide sequence ID" value="NZ_RWIS01000006.1"/>
</dbReference>
<proteinExistence type="predicted"/>
<name>A0A3R9MXX1_9BACT</name>
<accession>A0A3R9MXX1</accession>
<protein>
    <recommendedName>
        <fullName evidence="3">STAS/SEC14 domain-containing protein</fullName>
    </recommendedName>
</protein>
<organism evidence="1 2">
    <name type="scientific">Hymenobacter metallilatus</name>
    <dbReference type="NCBI Taxonomy" id="2493666"/>
    <lineage>
        <taxon>Bacteria</taxon>
        <taxon>Pseudomonadati</taxon>
        <taxon>Bacteroidota</taxon>
        <taxon>Cytophagia</taxon>
        <taxon>Cytophagales</taxon>
        <taxon>Hymenobacteraceae</taxon>
        <taxon>Hymenobacter</taxon>
    </lineage>
</organism>
<dbReference type="EMBL" id="RWIS01000006">
    <property type="protein sequence ID" value="RSK33184.1"/>
    <property type="molecule type" value="Genomic_DNA"/>
</dbReference>
<gene>
    <name evidence="1" type="ORF">EI290_10745</name>
</gene>
<dbReference type="AlphaFoldDB" id="A0A3R9MXX1"/>
<evidence type="ECO:0000313" key="2">
    <source>
        <dbReference type="Proteomes" id="UP000280066"/>
    </source>
</evidence>
<evidence type="ECO:0008006" key="3">
    <source>
        <dbReference type="Google" id="ProtNLM"/>
    </source>
</evidence>
<dbReference type="OrthoDB" id="880716at2"/>